<dbReference type="Pfam" id="PF00078">
    <property type="entry name" value="RVT_1"/>
    <property type="match status" value="1"/>
</dbReference>
<proteinExistence type="predicted"/>
<dbReference type="SUPFAM" id="SSF56672">
    <property type="entry name" value="DNA/RNA polymerases"/>
    <property type="match status" value="1"/>
</dbReference>
<dbReference type="AlphaFoldDB" id="A0ABD0SJZ6"/>
<sequence>MRTIGDEELSRRTSIEEYVTAEDSESSASLPSSDASSFVSTEDVVQLALDAKKAAPTKAGQMTRNKWTNEMNRFILRSYFINNETDKRKYLQPLHEEFIRQFPDMKISRQRLGDQRRAIVRNKLLNDGEIAQIRNDVERYFQNSGNRIEHGQEKELGQRKKVSSEVNETIIRTYYRITNLERDKTAYRQILHKTVLDLHPELSDVSIQRIADQRRVIISNTMISNDRLEQIRDEVESELHHTKGQNDDWNINTQNTDNTHLHTNPETQSRTPPAHIETPPVPDNESSPEILLTGLGDETYNPTSNFSDDSSDKSDPEINKTFSQAYEFYKNIEPTQRHIIPKQRSSKKLAYTVNYLNKNVLHKYVDKDSDFSVFQTTLYCAAWTAAKINGAKLQIPPIESNRKTRKNKPKWQIRLERKIETLRAKIARLIQYINGNRSPTLNKHIQQILQHYQTHTTHEAPNTDLTHYLDTLKQKLTVASSRLKRYKTCTLRKNQNTQFKYNEKLFYRTLQNSSTNHTNTTNQTGKPHVDELRDYWSGIWERPVEHNVNAPWIRNEQIRMESVEPMEFEIIPIEIFQNVLKKLNNWKSPGTDKIHNYWIKKYTYLHPFLHNHINTFIQNPQIMPRYITTGITYMLPKDQKDLTNPAKYRPITCLQTIYKITTACLAQIIYEHTDRFNILTEQQKGCRKLSQGCKEQLIIDSVVLQQVQRKKKDLFTMYIDYKKAYDSVPHSWLLKVLEIYKLHPHIISFLEVSMQSWTTKLKLNTLNESIETDPIKIQRGIFQGDALSPL</sequence>
<dbReference type="Proteomes" id="UP001549921">
    <property type="component" value="Unassembled WGS sequence"/>
</dbReference>
<feature type="compositionally biased region" description="Basic and acidic residues" evidence="1">
    <location>
        <begin position="237"/>
        <end position="246"/>
    </location>
</feature>
<feature type="region of interest" description="Disordered" evidence="1">
    <location>
        <begin position="237"/>
        <end position="316"/>
    </location>
</feature>
<organism evidence="3 4">
    <name type="scientific">Loxostege sticticalis</name>
    <name type="common">Beet webworm moth</name>
    <dbReference type="NCBI Taxonomy" id="481309"/>
    <lineage>
        <taxon>Eukaryota</taxon>
        <taxon>Metazoa</taxon>
        <taxon>Ecdysozoa</taxon>
        <taxon>Arthropoda</taxon>
        <taxon>Hexapoda</taxon>
        <taxon>Insecta</taxon>
        <taxon>Pterygota</taxon>
        <taxon>Neoptera</taxon>
        <taxon>Endopterygota</taxon>
        <taxon>Lepidoptera</taxon>
        <taxon>Glossata</taxon>
        <taxon>Ditrysia</taxon>
        <taxon>Pyraloidea</taxon>
        <taxon>Crambidae</taxon>
        <taxon>Pyraustinae</taxon>
        <taxon>Loxostege</taxon>
    </lineage>
</organism>
<dbReference type="InterPro" id="IPR000477">
    <property type="entry name" value="RT_dom"/>
</dbReference>
<reference evidence="3 4" key="1">
    <citation type="submission" date="2024-06" db="EMBL/GenBank/DDBJ databases">
        <title>A chromosome-level genome assembly of beet webworm, Loxostege sticticalis.</title>
        <authorList>
            <person name="Zhang Y."/>
        </authorList>
    </citation>
    <scope>NUCLEOTIDE SEQUENCE [LARGE SCALE GENOMIC DNA]</scope>
    <source>
        <strain evidence="3">AQ028</strain>
        <tissue evidence="3">Male pupae</tissue>
    </source>
</reference>
<feature type="compositionally biased region" description="Polar residues" evidence="1">
    <location>
        <begin position="247"/>
        <end position="271"/>
    </location>
</feature>
<dbReference type="PANTHER" id="PTHR35450">
    <property type="entry name" value="REVERSE TRANSCRIPTASE DOMAIN-CONTAINING PROTEIN"/>
    <property type="match status" value="1"/>
</dbReference>
<evidence type="ECO:0000313" key="3">
    <source>
        <dbReference type="EMBL" id="KAL0820164.1"/>
    </source>
</evidence>
<feature type="compositionally biased region" description="Basic and acidic residues" evidence="1">
    <location>
        <begin position="1"/>
        <end position="15"/>
    </location>
</feature>
<feature type="region of interest" description="Disordered" evidence="1">
    <location>
        <begin position="1"/>
        <end position="35"/>
    </location>
</feature>
<accession>A0ABD0SJZ6</accession>
<evidence type="ECO:0000313" key="4">
    <source>
        <dbReference type="Proteomes" id="UP001549921"/>
    </source>
</evidence>
<comment type="caution">
    <text evidence="3">The sequence shown here is derived from an EMBL/GenBank/DDBJ whole genome shotgun (WGS) entry which is preliminary data.</text>
</comment>
<feature type="compositionally biased region" description="Low complexity" evidence="1">
    <location>
        <begin position="26"/>
        <end position="35"/>
    </location>
</feature>
<feature type="domain" description="Reverse transcriptase" evidence="2">
    <location>
        <begin position="616"/>
        <end position="790"/>
    </location>
</feature>
<name>A0ABD0SJZ6_LOXSC</name>
<protein>
    <recommendedName>
        <fullName evidence="2">Reverse transcriptase domain-containing protein</fullName>
    </recommendedName>
</protein>
<evidence type="ECO:0000256" key="1">
    <source>
        <dbReference type="SAM" id="MobiDB-lite"/>
    </source>
</evidence>
<gene>
    <name evidence="3" type="ORF">ABMA28_006097</name>
</gene>
<dbReference type="InterPro" id="IPR043502">
    <property type="entry name" value="DNA/RNA_pol_sf"/>
</dbReference>
<dbReference type="GO" id="GO:0071897">
    <property type="term" value="P:DNA biosynthetic process"/>
    <property type="evidence" value="ECO:0007669"/>
    <property type="project" value="UniProtKB-ARBA"/>
</dbReference>
<dbReference type="PROSITE" id="PS50878">
    <property type="entry name" value="RT_POL"/>
    <property type="match status" value="1"/>
</dbReference>
<evidence type="ECO:0000259" key="2">
    <source>
        <dbReference type="PROSITE" id="PS50878"/>
    </source>
</evidence>
<dbReference type="EMBL" id="JBEDNZ010000019">
    <property type="protein sequence ID" value="KAL0820164.1"/>
    <property type="molecule type" value="Genomic_DNA"/>
</dbReference>
<dbReference type="PANTHER" id="PTHR35450:SF2">
    <property type="entry name" value="REVERSE TRANSCRIPTASE DOMAIN-CONTAINING PROTEIN"/>
    <property type="match status" value="1"/>
</dbReference>